<accession>A0A502DU93</accession>
<evidence type="ECO:0000256" key="5">
    <source>
        <dbReference type="ARBA" id="ARBA00022833"/>
    </source>
</evidence>
<feature type="domain" description="Peptidase M48" evidence="7">
    <location>
        <begin position="117"/>
        <end position="283"/>
    </location>
</feature>
<dbReference type="PANTHER" id="PTHR22726:SF1">
    <property type="entry name" value="METALLOENDOPEPTIDASE OMA1, MITOCHONDRIAL"/>
    <property type="match status" value="1"/>
</dbReference>
<reference evidence="8 9" key="1">
    <citation type="journal article" date="2019" name="Environ. Microbiol.">
        <title>Species interactions and distinct microbial communities in high Arctic permafrost affected cryosols are associated with the CH4 and CO2 gas fluxes.</title>
        <authorList>
            <person name="Altshuler I."/>
            <person name="Hamel J."/>
            <person name="Turney S."/>
            <person name="Magnuson E."/>
            <person name="Levesque R."/>
            <person name="Greer C."/>
            <person name="Whyte L.G."/>
        </authorList>
    </citation>
    <scope>NUCLEOTIDE SEQUENCE [LARGE SCALE GENOMIC DNA]</scope>
    <source>
        <strain evidence="8 9">S06.C</strain>
    </source>
</reference>
<keyword evidence="5" id="KW-0862">Zinc</keyword>
<sequence length="553" mass="58865">MPPSTVLPRTSTTAPPAWRPLPRLQGLCIAVLVAAQCLMPTAARAQLLPGLGDGGEMTAAAERRLGDQIARELYRDPDYIDDPVLVDYVQSIWQPLMAAARVRGELTPELDERFAWAVLLGRDRSINAFALPGGYLGVHLGLIATTDSRDELATVLGHELSHVTQRHIARLMAKQSRNMPLLLAAMVLGMIAAGKSRNGDAGQAVLMGSQALAMQNQLDFSRDMEREADRVGFGVMTQAGFAPQGAASMFEKLQYASRLNDNGSYPYLRSHPLNSERISDMQARFQFRGEGAAPEDASAGSALPGAVRPSAARSAMAPALRMDHAMVAARARVLSRPGPDVLRQWTEAASGTDFARRSAAQQAGLLYAAALGASELRDVRGARAFADRLSAHAASDPAAALLARLLSAELFLAAGAAPQAAALLDAGASTAGRTRAELMLAAQAAVAVRQPTAWVAPLRDWVAVHPRDAGAWRALSSLYGAQGDTLRAVRADAEANVAVLDYAAARDRFKAAQELAMRGTGGVVDHYEASIVDTRARAVEALLRVQQEEPPLR</sequence>
<proteinExistence type="predicted"/>
<name>A0A502DU93_9BURK</name>
<dbReference type="InterPro" id="IPR051156">
    <property type="entry name" value="Mito/Outer_Membr_Metalloprot"/>
</dbReference>
<dbReference type="GO" id="GO:0046872">
    <property type="term" value="F:metal ion binding"/>
    <property type="evidence" value="ECO:0007669"/>
    <property type="project" value="UniProtKB-KW"/>
</dbReference>
<dbReference type="GO" id="GO:0016020">
    <property type="term" value="C:membrane"/>
    <property type="evidence" value="ECO:0007669"/>
    <property type="project" value="TreeGrafter"/>
</dbReference>
<dbReference type="GO" id="GO:0004222">
    <property type="term" value="F:metalloendopeptidase activity"/>
    <property type="evidence" value="ECO:0007669"/>
    <property type="project" value="InterPro"/>
</dbReference>
<dbReference type="Proteomes" id="UP000319212">
    <property type="component" value="Unassembled WGS sequence"/>
</dbReference>
<evidence type="ECO:0000313" key="9">
    <source>
        <dbReference type="Proteomes" id="UP000319212"/>
    </source>
</evidence>
<dbReference type="InterPro" id="IPR001915">
    <property type="entry name" value="Peptidase_M48"/>
</dbReference>
<evidence type="ECO:0000313" key="8">
    <source>
        <dbReference type="EMBL" id="TPG29055.1"/>
    </source>
</evidence>
<protein>
    <submittedName>
        <fullName evidence="8">Peptidase M48</fullName>
    </submittedName>
</protein>
<evidence type="ECO:0000259" key="7">
    <source>
        <dbReference type="Pfam" id="PF01435"/>
    </source>
</evidence>
<dbReference type="EMBL" id="RCZI01000002">
    <property type="protein sequence ID" value="TPG29055.1"/>
    <property type="molecule type" value="Genomic_DNA"/>
</dbReference>
<keyword evidence="4" id="KW-0378">Hydrolase</keyword>
<dbReference type="OrthoDB" id="9810445at2"/>
<keyword evidence="3" id="KW-0479">Metal-binding</keyword>
<evidence type="ECO:0000256" key="3">
    <source>
        <dbReference type="ARBA" id="ARBA00022723"/>
    </source>
</evidence>
<dbReference type="Pfam" id="PF01435">
    <property type="entry name" value="Peptidase_M48"/>
    <property type="match status" value="1"/>
</dbReference>
<evidence type="ECO:0000256" key="1">
    <source>
        <dbReference type="ARBA" id="ARBA00001947"/>
    </source>
</evidence>
<organism evidence="8 9">
    <name type="scientific">Variovorax guangxiensis</name>
    <dbReference type="NCBI Taxonomy" id="1775474"/>
    <lineage>
        <taxon>Bacteria</taxon>
        <taxon>Pseudomonadati</taxon>
        <taxon>Pseudomonadota</taxon>
        <taxon>Betaproteobacteria</taxon>
        <taxon>Burkholderiales</taxon>
        <taxon>Comamonadaceae</taxon>
        <taxon>Variovorax</taxon>
    </lineage>
</organism>
<dbReference type="Gene3D" id="3.30.2010.10">
    <property type="entry name" value="Metalloproteases ('zincins'), catalytic domain"/>
    <property type="match status" value="1"/>
</dbReference>
<evidence type="ECO:0000256" key="2">
    <source>
        <dbReference type="ARBA" id="ARBA00022670"/>
    </source>
</evidence>
<dbReference type="PANTHER" id="PTHR22726">
    <property type="entry name" value="METALLOENDOPEPTIDASE OMA1"/>
    <property type="match status" value="1"/>
</dbReference>
<dbReference type="GO" id="GO:0051603">
    <property type="term" value="P:proteolysis involved in protein catabolic process"/>
    <property type="evidence" value="ECO:0007669"/>
    <property type="project" value="TreeGrafter"/>
</dbReference>
<comment type="caution">
    <text evidence="8">The sequence shown here is derived from an EMBL/GenBank/DDBJ whole genome shotgun (WGS) entry which is preliminary data.</text>
</comment>
<keyword evidence="6" id="KW-0482">Metalloprotease</keyword>
<gene>
    <name evidence="8" type="ORF">EAH82_09825</name>
</gene>
<dbReference type="AlphaFoldDB" id="A0A502DU93"/>
<keyword evidence="2" id="KW-0645">Protease</keyword>
<evidence type="ECO:0000256" key="6">
    <source>
        <dbReference type="ARBA" id="ARBA00023049"/>
    </source>
</evidence>
<evidence type="ECO:0000256" key="4">
    <source>
        <dbReference type="ARBA" id="ARBA00022801"/>
    </source>
</evidence>
<comment type="cofactor">
    <cofactor evidence="1">
        <name>Zn(2+)</name>
        <dbReference type="ChEBI" id="CHEBI:29105"/>
    </cofactor>
</comment>